<accession>A0A6N3A6E1</accession>
<dbReference type="EMBL" id="CACRUN010000011">
    <property type="protein sequence ID" value="VYT87845.1"/>
    <property type="molecule type" value="Genomic_DNA"/>
</dbReference>
<reference evidence="2" key="1">
    <citation type="submission" date="2019-11" db="EMBL/GenBank/DDBJ databases">
        <authorList>
            <person name="Feng L."/>
        </authorList>
    </citation>
    <scope>NUCLEOTIDE SEQUENCE</scope>
    <source>
        <strain evidence="2">VatypicaLFYP47</strain>
    </source>
</reference>
<organism evidence="2">
    <name type="scientific">Veillonella atypica</name>
    <dbReference type="NCBI Taxonomy" id="39777"/>
    <lineage>
        <taxon>Bacteria</taxon>
        <taxon>Bacillati</taxon>
        <taxon>Bacillota</taxon>
        <taxon>Negativicutes</taxon>
        <taxon>Veillonellales</taxon>
        <taxon>Veillonellaceae</taxon>
        <taxon>Veillonella</taxon>
    </lineage>
</organism>
<evidence type="ECO:0000313" key="2">
    <source>
        <dbReference type="EMBL" id="VYT87845.1"/>
    </source>
</evidence>
<feature type="transmembrane region" description="Helical" evidence="1">
    <location>
        <begin position="130"/>
        <end position="151"/>
    </location>
</feature>
<protein>
    <submittedName>
        <fullName evidence="2">Uncharacterized protein</fullName>
    </submittedName>
</protein>
<keyword evidence="1" id="KW-1133">Transmembrane helix</keyword>
<gene>
    <name evidence="2" type="ORF">VALFYP47_01072</name>
</gene>
<dbReference type="AlphaFoldDB" id="A0A6N3A6E1"/>
<sequence length="156" mass="18855">MFLLSYIENISFSHLMMMIFLIMFLIYFLIKLLLEILKKYGLVTFTIGRDYAWYNWLSLVNILFSLAFVVTSYFIGSVEFFQFTILERILLGIVLLDVLLSFNIHNHLLEYRAYNLKEIKRIEYIAQRKQYVIQASYLLIIWLLCILVFNIDLWFF</sequence>
<feature type="transmembrane region" description="Helical" evidence="1">
    <location>
        <begin position="12"/>
        <end position="30"/>
    </location>
</feature>
<feature type="transmembrane region" description="Helical" evidence="1">
    <location>
        <begin position="51"/>
        <end position="76"/>
    </location>
</feature>
<feature type="transmembrane region" description="Helical" evidence="1">
    <location>
        <begin position="88"/>
        <end position="109"/>
    </location>
</feature>
<keyword evidence="1" id="KW-0472">Membrane</keyword>
<proteinExistence type="predicted"/>
<name>A0A6N3A6E1_9FIRM</name>
<keyword evidence="1" id="KW-0812">Transmembrane</keyword>
<evidence type="ECO:0000256" key="1">
    <source>
        <dbReference type="SAM" id="Phobius"/>
    </source>
</evidence>